<dbReference type="AlphaFoldDB" id="A0A9Q0LNG4"/>
<feature type="compositionally biased region" description="Basic residues" evidence="1">
    <location>
        <begin position="189"/>
        <end position="224"/>
    </location>
</feature>
<accession>A0A9Q0LNG4</accession>
<keyword evidence="3" id="KW-1185">Reference proteome</keyword>
<dbReference type="OMA" id="CPTHTEQ"/>
<protein>
    <submittedName>
        <fullName evidence="2">Protein fra10ac1</fullName>
    </submittedName>
</protein>
<evidence type="ECO:0000256" key="1">
    <source>
        <dbReference type="SAM" id="MobiDB-lite"/>
    </source>
</evidence>
<gene>
    <name evidence="2" type="ORF">M0811_07005</name>
</gene>
<comment type="caution">
    <text evidence="2">The sequence shown here is derived from an EMBL/GenBank/DDBJ whole genome shotgun (WGS) entry which is preliminary data.</text>
</comment>
<dbReference type="Proteomes" id="UP001149090">
    <property type="component" value="Unassembled WGS sequence"/>
</dbReference>
<organism evidence="2 3">
    <name type="scientific">Anaeramoeba ignava</name>
    <name type="common">Anaerobic marine amoeba</name>
    <dbReference type="NCBI Taxonomy" id="1746090"/>
    <lineage>
        <taxon>Eukaryota</taxon>
        <taxon>Metamonada</taxon>
        <taxon>Anaeramoebidae</taxon>
        <taxon>Anaeramoeba</taxon>
    </lineage>
</organism>
<reference evidence="2" key="1">
    <citation type="submission" date="2022-10" db="EMBL/GenBank/DDBJ databases">
        <title>Novel sulphate-reducing endosymbionts in the free-living metamonad Anaeramoeba.</title>
        <authorList>
            <person name="Jerlstrom-Hultqvist J."/>
            <person name="Cepicka I."/>
            <person name="Gallot-Lavallee L."/>
            <person name="Salas-Leiva D."/>
            <person name="Curtis B.A."/>
            <person name="Zahonova K."/>
            <person name="Pipaliya S."/>
            <person name="Dacks J."/>
            <person name="Roger A.J."/>
        </authorList>
    </citation>
    <scope>NUCLEOTIDE SEQUENCE</scope>
    <source>
        <strain evidence="2">BMAN</strain>
    </source>
</reference>
<evidence type="ECO:0000313" key="2">
    <source>
        <dbReference type="EMBL" id="KAJ5076142.1"/>
    </source>
</evidence>
<feature type="region of interest" description="Disordered" evidence="1">
    <location>
        <begin position="187"/>
        <end position="233"/>
    </location>
</feature>
<evidence type="ECO:0000313" key="3">
    <source>
        <dbReference type="Proteomes" id="UP001149090"/>
    </source>
</evidence>
<dbReference type="EMBL" id="JAPDFW010000063">
    <property type="protein sequence ID" value="KAJ5076142.1"/>
    <property type="molecule type" value="Genomic_DNA"/>
</dbReference>
<sequence>MNFAKIQIQEERKQWNKEHLGMNARERKLLIKPTIQNISTTNPDQNKQNYEEYLENIVTDYDIYKKTYRFIPNQKEKFDSEYESEMAKKYDAKLFKEFGIVDLQFYKQGKMGTRWRIEREVIQGKGETICGEAKCLETLNLQTLEINFNYFENGKIQNALVKIRLCPKCLKKLNVCKQISAEGIDKKLEKKKKKKKKKKRKSNKEKEKKKNKKKKNKKRNKNKNKNNSNNQKI</sequence>
<proteinExistence type="predicted"/>
<name>A0A9Q0LNG4_ANAIG</name>
<dbReference type="OrthoDB" id="197967at2759"/>
<dbReference type="InterPro" id="IPR019129">
    <property type="entry name" value="Folate-sensitive_fs_Fra10Ac1"/>
</dbReference>
<dbReference type="Pfam" id="PF09725">
    <property type="entry name" value="Fra10Ac1"/>
    <property type="match status" value="1"/>
</dbReference>